<feature type="compositionally biased region" description="Basic residues" evidence="2">
    <location>
        <begin position="291"/>
        <end position="301"/>
    </location>
</feature>
<feature type="coiled-coil region" evidence="1">
    <location>
        <begin position="170"/>
        <end position="197"/>
    </location>
</feature>
<evidence type="ECO:0000256" key="2">
    <source>
        <dbReference type="SAM" id="MobiDB-lite"/>
    </source>
</evidence>
<evidence type="ECO:0000313" key="4">
    <source>
        <dbReference type="Proteomes" id="UP000237655"/>
    </source>
</evidence>
<dbReference type="KEGG" id="thas:C6Y53_18955"/>
<dbReference type="EMBL" id="CP027665">
    <property type="protein sequence ID" value="QEP30311.1"/>
    <property type="molecule type" value="Genomic_DNA"/>
</dbReference>
<name>A0A5C2H7G0_9RHOB</name>
<keyword evidence="1" id="KW-0175">Coiled coil</keyword>
<evidence type="ECO:0000313" key="3">
    <source>
        <dbReference type="EMBL" id="QEP30311.1"/>
    </source>
</evidence>
<gene>
    <name evidence="3" type="ORF">C6Y53_18955</name>
</gene>
<feature type="compositionally biased region" description="Basic and acidic residues" evidence="2">
    <location>
        <begin position="302"/>
        <end position="314"/>
    </location>
</feature>
<feature type="region of interest" description="Disordered" evidence="2">
    <location>
        <begin position="283"/>
        <end position="314"/>
    </location>
</feature>
<dbReference type="RefSeq" id="WP_149615493.1">
    <property type="nucleotide sequence ID" value="NZ_CP027665.1"/>
</dbReference>
<reference evidence="4" key="1">
    <citation type="submission" date="2018-03" db="EMBL/GenBank/DDBJ databases">
        <title>Genomic analysis of the strain SH-1 isolated from shrimp intestine.</title>
        <authorList>
            <person name="Kim Y.-S."/>
            <person name="Kim S.-E."/>
            <person name="Kim K.-H."/>
        </authorList>
    </citation>
    <scope>NUCLEOTIDE SEQUENCE [LARGE SCALE GENOMIC DNA]</scope>
    <source>
        <strain evidence="4">SH-1</strain>
    </source>
</reference>
<organism evidence="3 4">
    <name type="scientific">Pukyongiella litopenaei</name>
    <dbReference type="NCBI Taxonomy" id="2605946"/>
    <lineage>
        <taxon>Bacteria</taxon>
        <taxon>Pseudomonadati</taxon>
        <taxon>Pseudomonadota</taxon>
        <taxon>Alphaproteobacteria</taxon>
        <taxon>Rhodobacterales</taxon>
        <taxon>Paracoccaceae</taxon>
        <taxon>Pukyongiella</taxon>
    </lineage>
</organism>
<proteinExistence type="predicted"/>
<keyword evidence="4" id="KW-1185">Reference proteome</keyword>
<sequence length="314" mass="36643">MKAVNLSFYKRKLTAISKQLFLEQGWPMPEGLRDPRKRDPLKFTLEDWQKAKRTGLDPKQTKALLRECWNISDSRESFEAALREKGFWLAHGDRRNFVAVSWKGETHSLSRACGVKVKELRSRLGDPHQLRSVDETKAFIGTLLTPKLKAWADEAHAKAKLASLTLQFQREQIVERHRKARAQMKDAQETRRIAEEQKRAARIPRGLRGLWGWISGKNRKIRQINEAEIGREQVRDRAERQALIQRQLAERRALQRTVVAVRSSQRATLETLFRDIAHAMSIGRVPETKERKPRTRHRDRQRGRDRDDGPEFNP</sequence>
<accession>A0A5C2H7G0</accession>
<protein>
    <submittedName>
        <fullName evidence="3">DUF2968 domain-containing protein</fullName>
    </submittedName>
</protein>
<dbReference type="Proteomes" id="UP000237655">
    <property type="component" value="Chromosome"/>
</dbReference>
<dbReference type="AlphaFoldDB" id="A0A5C2H7G0"/>
<evidence type="ECO:0000256" key="1">
    <source>
        <dbReference type="SAM" id="Coils"/>
    </source>
</evidence>